<comment type="caution">
    <text evidence="2">The sequence shown here is derived from an EMBL/GenBank/DDBJ whole genome shotgun (WGS) entry which is preliminary data.</text>
</comment>
<dbReference type="GO" id="GO:0005524">
    <property type="term" value="F:ATP binding"/>
    <property type="evidence" value="ECO:0007669"/>
    <property type="project" value="UniProtKB-KW"/>
</dbReference>
<keyword evidence="2" id="KW-0547">Nucleotide-binding</keyword>
<evidence type="ECO:0000313" key="3">
    <source>
        <dbReference type="Proteomes" id="UP000612266"/>
    </source>
</evidence>
<protein>
    <submittedName>
        <fullName evidence="2">ATP-binding protein</fullName>
    </submittedName>
</protein>
<dbReference type="PANTHER" id="PTHR30050">
    <property type="entry name" value="CHROMOSOMAL REPLICATION INITIATOR PROTEIN DNAA"/>
    <property type="match status" value="1"/>
</dbReference>
<dbReference type="AlphaFoldDB" id="A0A8I0WTW8"/>
<dbReference type="InterPro" id="IPR003593">
    <property type="entry name" value="AAA+_ATPase"/>
</dbReference>
<feature type="domain" description="AAA+ ATPase" evidence="1">
    <location>
        <begin position="51"/>
        <end position="183"/>
    </location>
</feature>
<gene>
    <name evidence="2" type="ORF">I4901_12315</name>
</gene>
<dbReference type="RefSeq" id="WP_196563794.1">
    <property type="nucleotide sequence ID" value="NZ_JADSJR010000016.1"/>
</dbReference>
<organism evidence="2 3">
    <name type="scientific">Proteus terrae subsp. cibarius</name>
    <dbReference type="NCBI Taxonomy" id="626774"/>
    <lineage>
        <taxon>Bacteria</taxon>
        <taxon>Pseudomonadati</taxon>
        <taxon>Pseudomonadota</taxon>
        <taxon>Gammaproteobacteria</taxon>
        <taxon>Enterobacterales</taxon>
        <taxon>Morganellaceae</taxon>
        <taxon>Proteus</taxon>
    </lineage>
</organism>
<proteinExistence type="predicted"/>
<dbReference type="SMART" id="SM00382">
    <property type="entry name" value="AAA"/>
    <property type="match status" value="1"/>
</dbReference>
<reference evidence="2" key="1">
    <citation type="submission" date="2020-11" db="EMBL/GenBank/DDBJ databases">
        <title>Enhanced detection system for hospital associated transmission using whole genome sequencing surveillance.</title>
        <authorList>
            <person name="Harrison L.H."/>
            <person name="Van Tyne D."/>
            <person name="Marsh J.W."/>
            <person name="Griffith M.P."/>
            <person name="Snyder D.J."/>
            <person name="Cooper V.S."/>
            <person name="Mustapha M."/>
        </authorList>
    </citation>
    <scope>NUCLEOTIDE SEQUENCE</scope>
    <source>
        <strain evidence="2">PR00070</strain>
    </source>
</reference>
<accession>A0A8I0WTW8</accession>
<dbReference type="InterPro" id="IPR027417">
    <property type="entry name" value="P-loop_NTPase"/>
</dbReference>
<dbReference type="CDD" id="cd00009">
    <property type="entry name" value="AAA"/>
    <property type="match status" value="1"/>
</dbReference>
<dbReference type="Pfam" id="PF01695">
    <property type="entry name" value="IstB_IS21"/>
    <property type="match status" value="1"/>
</dbReference>
<dbReference type="Gene3D" id="3.40.50.300">
    <property type="entry name" value="P-loop containing nucleotide triphosphate hydrolases"/>
    <property type="match status" value="1"/>
</dbReference>
<evidence type="ECO:0000259" key="1">
    <source>
        <dbReference type="SMART" id="SM00382"/>
    </source>
</evidence>
<dbReference type="Proteomes" id="UP000612266">
    <property type="component" value="Unassembled WGS sequence"/>
</dbReference>
<dbReference type="SUPFAM" id="SSF52540">
    <property type="entry name" value="P-loop containing nucleoside triphosphate hydrolases"/>
    <property type="match status" value="1"/>
</dbReference>
<sequence>MSEQNLLTAVNIPPRFANATFESFVASTPTAKHNLKICQQYVETWGDRKNAGEGLVLCGTPGTGKTHLAVSIARQIAGESQETVFITTASRIIRAFRRTWAGNSEFSELDVLEKYCIPDLLIIDEIGVQYGTDSERNILFEVINDRYEDLLPTILISNLPVVDLQEMLGERAVDRLLQGGTVLTFNWPTYRRGNHHA</sequence>
<evidence type="ECO:0000313" key="2">
    <source>
        <dbReference type="EMBL" id="MBG2915148.1"/>
    </source>
</evidence>
<dbReference type="EMBL" id="JADSJR010000016">
    <property type="protein sequence ID" value="MBG2915148.1"/>
    <property type="molecule type" value="Genomic_DNA"/>
</dbReference>
<name>A0A8I0WTW8_9GAMM</name>
<dbReference type="GO" id="GO:0006260">
    <property type="term" value="P:DNA replication"/>
    <property type="evidence" value="ECO:0007669"/>
    <property type="project" value="TreeGrafter"/>
</dbReference>
<dbReference type="InterPro" id="IPR002611">
    <property type="entry name" value="IstB_ATP-bd"/>
</dbReference>
<keyword evidence="2" id="KW-0067">ATP-binding</keyword>
<dbReference type="PANTHER" id="PTHR30050:SF4">
    <property type="entry name" value="ATP-BINDING PROTEIN RV3427C IN INSERTION SEQUENCE-RELATED"/>
    <property type="match status" value="1"/>
</dbReference>